<evidence type="ECO:0000313" key="1">
    <source>
        <dbReference type="EMBL" id="RKL21677.1"/>
    </source>
</evidence>
<accession>A0A420RXF0</accession>
<dbReference type="VEuPathDB" id="FungiDB:FOIG_14513"/>
<reference evidence="1 2" key="1">
    <citation type="journal article" date="2018" name="Sci. Rep.">
        <title>Characterisation of pathogen-specific regions and novel effector candidates in Fusarium oxysporum f. sp. cepae.</title>
        <authorList>
            <person name="Armitage A.D."/>
            <person name="Taylor A."/>
            <person name="Sobczyk M.K."/>
            <person name="Baxter L."/>
            <person name="Greenfield B.P."/>
            <person name="Bates H.J."/>
            <person name="Wilson F."/>
            <person name="Jackson A.C."/>
            <person name="Ott S."/>
            <person name="Harrison R.J."/>
            <person name="Clarkson J.P."/>
        </authorList>
    </citation>
    <scope>NUCLEOTIDE SEQUENCE [LARGE SCALE GENOMIC DNA]</scope>
    <source>
        <strain evidence="1 2">Fo_A28</strain>
    </source>
</reference>
<dbReference type="EMBL" id="MRCY01000006">
    <property type="protein sequence ID" value="RKL21677.1"/>
    <property type="molecule type" value="Genomic_DNA"/>
</dbReference>
<proteinExistence type="predicted"/>
<comment type="caution">
    <text evidence="1">The sequence shown here is derived from an EMBL/GenBank/DDBJ whole genome shotgun (WGS) entry which is preliminary data.</text>
</comment>
<organism evidence="1 2">
    <name type="scientific">Fusarium oxysporum</name>
    <name type="common">Fusarium vascular wilt</name>
    <dbReference type="NCBI Taxonomy" id="5507"/>
    <lineage>
        <taxon>Eukaryota</taxon>
        <taxon>Fungi</taxon>
        <taxon>Dikarya</taxon>
        <taxon>Ascomycota</taxon>
        <taxon>Pezizomycotina</taxon>
        <taxon>Sordariomycetes</taxon>
        <taxon>Hypocreomycetidae</taxon>
        <taxon>Hypocreales</taxon>
        <taxon>Nectriaceae</taxon>
        <taxon>Fusarium</taxon>
        <taxon>Fusarium oxysporum species complex</taxon>
    </lineage>
</organism>
<dbReference type="Gene3D" id="3.30.560.10">
    <property type="entry name" value="Glucose Oxidase, domain 3"/>
    <property type="match status" value="1"/>
</dbReference>
<name>A0A420RXF0_FUSOX</name>
<dbReference type="VEuPathDB" id="FungiDB:FOMG_03251"/>
<dbReference type="VEuPathDB" id="FungiDB:FOC1_g10005370"/>
<dbReference type="Proteomes" id="UP000285860">
    <property type="component" value="Unassembled WGS sequence"/>
</dbReference>
<sequence length="127" mass="13806">MQLESSLRLVSASLITLRSSPQYCRFKRGHRHSGDFSVAPNVDGLATLDAFNIEPVVINENAGQHMMDHNLYSISATVVPESSAHQLMFNSTAVEASQEEYYTTGKGVYTAPGGITKGFPELSGKKL</sequence>
<dbReference type="VEuPathDB" id="FungiDB:FOZG_03178"/>
<dbReference type="AlphaFoldDB" id="A0A420RXF0"/>
<dbReference type="InterPro" id="IPR036188">
    <property type="entry name" value="FAD/NAD-bd_sf"/>
</dbReference>
<dbReference type="Gene3D" id="3.50.50.60">
    <property type="entry name" value="FAD/NAD(P)-binding domain"/>
    <property type="match status" value="1"/>
</dbReference>
<dbReference type="VEuPathDB" id="FungiDB:FOXG_03979"/>
<protein>
    <submittedName>
        <fullName evidence="1">Uncharacterized protein</fullName>
    </submittedName>
</protein>
<gene>
    <name evidence="1" type="ORF">BFJ68_g1989</name>
</gene>
<evidence type="ECO:0000313" key="2">
    <source>
        <dbReference type="Proteomes" id="UP000285860"/>
    </source>
</evidence>